<dbReference type="AlphaFoldDB" id="A0A9W9RC08"/>
<reference evidence="2" key="2">
    <citation type="journal article" date="2023" name="IMA Fungus">
        <title>Comparative genomic study of the Penicillium genus elucidates a diverse pangenome and 15 lateral gene transfer events.</title>
        <authorList>
            <person name="Petersen C."/>
            <person name="Sorensen T."/>
            <person name="Nielsen M.R."/>
            <person name="Sondergaard T.E."/>
            <person name="Sorensen J.L."/>
            <person name="Fitzpatrick D.A."/>
            <person name="Frisvad J.C."/>
            <person name="Nielsen K.L."/>
        </authorList>
    </citation>
    <scope>NUCLEOTIDE SEQUENCE</scope>
    <source>
        <strain evidence="2">IBT 3081</strain>
    </source>
</reference>
<name>A0A9W9RC08_9EURO</name>
<sequence length="175" mass="19507">MDAGEQPPLRPGAIGPNHARNRKKEAKKRKREEAEAGEKEGALEAQIPARRHELQADILLPLLQCQVDAAIAPVNVPSRSSSLFCQRGVRFRRTISLPMILGCFPVPLVLFLKSDVPRHRWDDLTIKASKRARLMDHEESVAAWHGAMHNFRATCEHAISEAKLPNGFVQSLGIL</sequence>
<reference evidence="2" key="1">
    <citation type="submission" date="2022-12" db="EMBL/GenBank/DDBJ databases">
        <authorList>
            <person name="Petersen C."/>
        </authorList>
    </citation>
    <scope>NUCLEOTIDE SEQUENCE</scope>
    <source>
        <strain evidence="2">IBT 3081</strain>
    </source>
</reference>
<dbReference type="EMBL" id="JAPZBT010000006">
    <property type="protein sequence ID" value="KAJ5356760.1"/>
    <property type="molecule type" value="Genomic_DNA"/>
</dbReference>
<gene>
    <name evidence="2" type="ORF">N7517_011369</name>
</gene>
<evidence type="ECO:0000256" key="1">
    <source>
        <dbReference type="SAM" id="MobiDB-lite"/>
    </source>
</evidence>
<comment type="caution">
    <text evidence="2">The sequence shown here is derived from an EMBL/GenBank/DDBJ whole genome shotgun (WGS) entry which is preliminary data.</text>
</comment>
<feature type="compositionally biased region" description="Basic and acidic residues" evidence="1">
    <location>
        <begin position="31"/>
        <end position="42"/>
    </location>
</feature>
<evidence type="ECO:0000313" key="2">
    <source>
        <dbReference type="EMBL" id="KAJ5356760.1"/>
    </source>
</evidence>
<dbReference type="GeneID" id="81468275"/>
<feature type="compositionally biased region" description="Basic residues" evidence="1">
    <location>
        <begin position="19"/>
        <end position="30"/>
    </location>
</feature>
<organism evidence="2 3">
    <name type="scientific">Penicillium concentricum</name>
    <dbReference type="NCBI Taxonomy" id="293559"/>
    <lineage>
        <taxon>Eukaryota</taxon>
        <taxon>Fungi</taxon>
        <taxon>Dikarya</taxon>
        <taxon>Ascomycota</taxon>
        <taxon>Pezizomycotina</taxon>
        <taxon>Eurotiomycetes</taxon>
        <taxon>Eurotiomycetidae</taxon>
        <taxon>Eurotiales</taxon>
        <taxon>Aspergillaceae</taxon>
        <taxon>Penicillium</taxon>
    </lineage>
</organism>
<dbReference type="Proteomes" id="UP001147752">
    <property type="component" value="Unassembled WGS sequence"/>
</dbReference>
<feature type="region of interest" description="Disordered" evidence="1">
    <location>
        <begin position="1"/>
        <end position="46"/>
    </location>
</feature>
<protein>
    <submittedName>
        <fullName evidence="2">Uncharacterized protein</fullName>
    </submittedName>
</protein>
<keyword evidence="3" id="KW-1185">Reference proteome</keyword>
<evidence type="ECO:0000313" key="3">
    <source>
        <dbReference type="Proteomes" id="UP001147752"/>
    </source>
</evidence>
<dbReference type="RefSeq" id="XP_056574907.1">
    <property type="nucleotide sequence ID" value="XM_056729092.1"/>
</dbReference>
<proteinExistence type="predicted"/>
<accession>A0A9W9RC08</accession>